<gene>
    <name evidence="5" type="ORF">QQ020_19630</name>
</gene>
<organism evidence="5 6">
    <name type="scientific">Agaribacillus aureus</name>
    <dbReference type="NCBI Taxonomy" id="3051825"/>
    <lineage>
        <taxon>Bacteria</taxon>
        <taxon>Pseudomonadati</taxon>
        <taxon>Bacteroidota</taxon>
        <taxon>Cytophagia</taxon>
        <taxon>Cytophagales</taxon>
        <taxon>Splendidivirgaceae</taxon>
        <taxon>Agaribacillus</taxon>
    </lineage>
</organism>
<dbReference type="Gene3D" id="2.130.10.10">
    <property type="entry name" value="YVTN repeat-like/Quinoprotein amine dehydrogenase"/>
    <property type="match status" value="3"/>
</dbReference>
<dbReference type="InterPro" id="IPR015943">
    <property type="entry name" value="WD40/YVTN_repeat-like_dom_sf"/>
</dbReference>
<feature type="repeat" description="WD" evidence="3">
    <location>
        <begin position="491"/>
        <end position="523"/>
    </location>
</feature>
<keyword evidence="1 3" id="KW-0853">WD repeat</keyword>
<dbReference type="CDD" id="cd00200">
    <property type="entry name" value="WD40"/>
    <property type="match status" value="2"/>
</dbReference>
<comment type="caution">
    <text evidence="5">The sequence shown here is derived from an EMBL/GenBank/DDBJ whole genome shotgun (WGS) entry which is preliminary data.</text>
</comment>
<feature type="repeat" description="WD" evidence="3">
    <location>
        <begin position="329"/>
        <end position="359"/>
    </location>
</feature>
<dbReference type="PROSITE" id="PS50294">
    <property type="entry name" value="WD_REPEATS_REGION"/>
    <property type="match status" value="4"/>
</dbReference>
<accession>A0ABT8L955</accession>
<dbReference type="SMART" id="SM00320">
    <property type="entry name" value="WD40"/>
    <property type="match status" value="11"/>
</dbReference>
<feature type="repeat" description="WD" evidence="3">
    <location>
        <begin position="450"/>
        <end position="482"/>
    </location>
</feature>
<evidence type="ECO:0000256" key="4">
    <source>
        <dbReference type="SAM" id="Phobius"/>
    </source>
</evidence>
<dbReference type="PROSITE" id="PS50082">
    <property type="entry name" value="WD_REPEATS_2"/>
    <property type="match status" value="6"/>
</dbReference>
<evidence type="ECO:0000256" key="2">
    <source>
        <dbReference type="ARBA" id="ARBA00022737"/>
    </source>
</evidence>
<keyword evidence="4" id="KW-1133">Transmembrane helix</keyword>
<dbReference type="RefSeq" id="WP_346759633.1">
    <property type="nucleotide sequence ID" value="NZ_JAUJEB010000004.1"/>
</dbReference>
<feature type="repeat" description="WD" evidence="3">
    <location>
        <begin position="532"/>
        <end position="564"/>
    </location>
</feature>
<sequence>MFARIRDLIFGYDICFLHAGNEFSDYVESLANYLSNDNFRCYIHLVNGLDIRDKPARSTIHGSTLLVVLATEEGMQSEFIEKTIEAFIKNRKAVVAIDMGFLKDSRWYYLLKNQKKVVEKPSFLESLKPSNAIYDAVTGAATFRVKNKILKQSNLISASLVVISIFFILGASYYIYYLSDQLTTNRELVNASQLTVSKERENAKLAIEETDKRQNEATVQGKLAYATKMAVKSNNAYASDPTKALRYAEQGYLNFGLQDKNFPSSILSSMYDAFYTSYSLKYAFYQNDIAFTSAVNDFQEIAEVNKLLVASDDGKIRIVNETGEVETTFDAHKRKVNQVTYSPVNQFILTTSDDNTVNLLTINGELIKTLPGHQDDVTFGMISPRGNRLLTITDDSLRIWDNTGNLISTLGEENEIVNYAAFSPVEAIIVTAFGDKIKLLNFQGKTLKEFIGHTDEIIKLGYSINGSRIVSASFDSTAVIWSKQGEMIKRLRGHNGIVNVAAFSPDRTKVVTASDDQTAKLWSWDGRFIKTMAGHADAVVEASFSPNSLYILTVSLDNTIKVWDNKGNHLQTLKAHQGTITKAQFSADSKKITSAAKDGTIKMWPVDSKLLTSMDLHARGVKDVFYGRDEKNIFTLSGRGLVRTWDKNGKMINGNFLNGMVVTQIFTMENGDFLGIINGQVKRLSASGEVKAQWNQLGSDNLQIRVAAGQNNMATLASDNTLKMLSIPKDTVFTFKDSTLVINDFEYSDNKTLILATNKGLATLGDPGQLSWVGFKDQPVRKIIHKEKEGGYLVSKGNGELLLIDDKFQVVHHFPRRFGNITAATSDFDRQIIFASTANGRLLVFRYSGELITSIKLHQAQINRLRLSGDNKYLLTASEDNSAKIYLSIEGIADWLKMSGLASFEVEN</sequence>
<protein>
    <submittedName>
        <fullName evidence="5">WD40 repeat domain-containing protein</fullName>
    </submittedName>
</protein>
<evidence type="ECO:0000313" key="6">
    <source>
        <dbReference type="Proteomes" id="UP001172083"/>
    </source>
</evidence>
<evidence type="ECO:0000256" key="1">
    <source>
        <dbReference type="ARBA" id="ARBA00022574"/>
    </source>
</evidence>
<dbReference type="PANTHER" id="PTHR19848">
    <property type="entry name" value="WD40 REPEAT PROTEIN"/>
    <property type="match status" value="1"/>
</dbReference>
<proteinExistence type="predicted"/>
<dbReference type="EMBL" id="JAUJEB010000004">
    <property type="protein sequence ID" value="MDN5214299.1"/>
    <property type="molecule type" value="Genomic_DNA"/>
</dbReference>
<feature type="repeat" description="WD" evidence="3">
    <location>
        <begin position="855"/>
        <end position="886"/>
    </location>
</feature>
<name>A0ABT8L955_9BACT</name>
<dbReference type="PANTHER" id="PTHR19848:SF8">
    <property type="entry name" value="F-BOX AND WD REPEAT DOMAIN CONTAINING 7"/>
    <property type="match status" value="1"/>
</dbReference>
<evidence type="ECO:0000256" key="3">
    <source>
        <dbReference type="PROSITE-ProRule" id="PRU00221"/>
    </source>
</evidence>
<feature type="transmembrane region" description="Helical" evidence="4">
    <location>
        <begin position="154"/>
        <end position="176"/>
    </location>
</feature>
<keyword evidence="4" id="KW-0472">Membrane</keyword>
<dbReference type="InterPro" id="IPR001680">
    <property type="entry name" value="WD40_rpt"/>
</dbReference>
<feature type="repeat" description="WD" evidence="3">
    <location>
        <begin position="573"/>
        <end position="614"/>
    </location>
</feature>
<reference evidence="5" key="1">
    <citation type="submission" date="2023-06" db="EMBL/GenBank/DDBJ databases">
        <title>Genomic of Agaribacillus aureum.</title>
        <authorList>
            <person name="Wang G."/>
        </authorList>
    </citation>
    <scope>NUCLEOTIDE SEQUENCE</scope>
    <source>
        <strain evidence="5">BMA12</strain>
    </source>
</reference>
<dbReference type="SUPFAM" id="SSF50998">
    <property type="entry name" value="Quinoprotein alcohol dehydrogenase-like"/>
    <property type="match status" value="2"/>
</dbReference>
<dbReference type="InterPro" id="IPR011047">
    <property type="entry name" value="Quinoprotein_ADH-like_sf"/>
</dbReference>
<keyword evidence="4" id="KW-0812">Transmembrane</keyword>
<evidence type="ECO:0000313" key="5">
    <source>
        <dbReference type="EMBL" id="MDN5214299.1"/>
    </source>
</evidence>
<dbReference type="InterPro" id="IPR020472">
    <property type="entry name" value="WD40_PAC1"/>
</dbReference>
<dbReference type="Proteomes" id="UP001172083">
    <property type="component" value="Unassembled WGS sequence"/>
</dbReference>
<keyword evidence="6" id="KW-1185">Reference proteome</keyword>
<keyword evidence="2" id="KW-0677">Repeat</keyword>
<dbReference type="PRINTS" id="PR00320">
    <property type="entry name" value="GPROTEINBRPT"/>
</dbReference>
<dbReference type="Pfam" id="PF00400">
    <property type="entry name" value="WD40"/>
    <property type="match status" value="7"/>
</dbReference>